<sequence>MTSSPIDPPPTSPEPGTPALEPEKRAPEKAEPETRAPMTGEPETRAPMTVELETLAVGPVDGPGQRRRAGRIVGIAVGAALVALGAAYAVGYALAGDRLPKHATVEGVAVGGLDPATATETLRTALQPRATAPIPLEIAGEKAELEPAAAGLAIDYPASVAAAGGARSVDPRTIYRVLTGGSETPAIRIVDDAVLAAAVGKLAADHDRAPENATLAYEGRTVVTEDGKQGVSVDADGAAAAIVDAYPSAAVVPVPATVTDPEITTAAVAVAVRDLARPAVAAPIVVRAGGAGSFEIGPSVIASALSFEPTDGALAPVLDAKRLRKALDDDIARLRLSDHRNATVRLVKGKPAVIPSSDGTDIATRDLAAAVRPALSKPKGERTVSVKLSGAPAEFTTDDARKLKITEVTGKFTTYFPYAYYRNVNIARAAEKIDGTVLKPGETFSLNKIVGERTTANGFVEGYIISGGKFKKELGGGVSQSATTTFNAMFFAGLQDVRHQPHTLYIDRYPAGREATVAWPNLDLRFRNNTDYGVLVQAYVKKGTPTRKGSITVKMWSTKTWDKVSSSALVRSNYTTGRDLTDRSASCEPQAPVQGFTVRYSRLFYRDGTVVRREPFRWTYAPTDRIICR</sequence>
<feature type="domain" description="YoaR-like putative peptidoglycan binding" evidence="3">
    <location>
        <begin position="190"/>
        <end position="245"/>
    </location>
</feature>
<dbReference type="Proteomes" id="UP001501490">
    <property type="component" value="Unassembled WGS sequence"/>
</dbReference>
<keyword evidence="2" id="KW-1133">Transmembrane helix</keyword>
<organism evidence="4 5">
    <name type="scientific">Microlunatus ginsengisoli</name>
    <dbReference type="NCBI Taxonomy" id="363863"/>
    <lineage>
        <taxon>Bacteria</taxon>
        <taxon>Bacillati</taxon>
        <taxon>Actinomycetota</taxon>
        <taxon>Actinomycetes</taxon>
        <taxon>Propionibacteriales</taxon>
        <taxon>Propionibacteriaceae</taxon>
        <taxon>Microlunatus</taxon>
    </lineage>
</organism>
<evidence type="ECO:0000259" key="3">
    <source>
        <dbReference type="Pfam" id="PF12229"/>
    </source>
</evidence>
<dbReference type="Pfam" id="PF12229">
    <property type="entry name" value="PG_binding_4"/>
    <property type="match status" value="1"/>
</dbReference>
<evidence type="ECO:0000256" key="2">
    <source>
        <dbReference type="SAM" id="Phobius"/>
    </source>
</evidence>
<dbReference type="InterPro" id="IPR007391">
    <property type="entry name" value="Vancomycin_resist_VanW"/>
</dbReference>
<dbReference type="EMBL" id="BAABAB010000050">
    <property type="protein sequence ID" value="GAA3639677.1"/>
    <property type="molecule type" value="Genomic_DNA"/>
</dbReference>
<dbReference type="InterPro" id="IPR022029">
    <property type="entry name" value="YoaR-like_PG-bd"/>
</dbReference>
<gene>
    <name evidence="4" type="ORF">GCM10022236_47710</name>
</gene>
<feature type="transmembrane region" description="Helical" evidence="2">
    <location>
        <begin position="72"/>
        <end position="95"/>
    </location>
</feature>
<evidence type="ECO:0000256" key="1">
    <source>
        <dbReference type="SAM" id="MobiDB-lite"/>
    </source>
</evidence>
<reference evidence="5" key="1">
    <citation type="journal article" date="2019" name="Int. J. Syst. Evol. Microbiol.">
        <title>The Global Catalogue of Microorganisms (GCM) 10K type strain sequencing project: providing services to taxonomists for standard genome sequencing and annotation.</title>
        <authorList>
            <consortium name="The Broad Institute Genomics Platform"/>
            <consortium name="The Broad Institute Genome Sequencing Center for Infectious Disease"/>
            <person name="Wu L."/>
            <person name="Ma J."/>
        </authorList>
    </citation>
    <scope>NUCLEOTIDE SEQUENCE [LARGE SCALE GENOMIC DNA]</scope>
    <source>
        <strain evidence="5">JCM 16929</strain>
    </source>
</reference>
<comment type="caution">
    <text evidence="4">The sequence shown here is derived from an EMBL/GenBank/DDBJ whole genome shotgun (WGS) entry which is preliminary data.</text>
</comment>
<evidence type="ECO:0000313" key="4">
    <source>
        <dbReference type="EMBL" id="GAA3639677.1"/>
    </source>
</evidence>
<dbReference type="InterPro" id="IPR052913">
    <property type="entry name" value="Glycopeptide_resist_protein"/>
</dbReference>
<protein>
    <submittedName>
        <fullName evidence="4">VanW family protein</fullName>
    </submittedName>
</protein>
<feature type="compositionally biased region" description="Basic and acidic residues" evidence="1">
    <location>
        <begin position="21"/>
        <end position="34"/>
    </location>
</feature>
<feature type="region of interest" description="Disordered" evidence="1">
    <location>
        <begin position="1"/>
        <end position="47"/>
    </location>
</feature>
<dbReference type="PANTHER" id="PTHR35788">
    <property type="entry name" value="EXPORTED PROTEIN-RELATED"/>
    <property type="match status" value="1"/>
</dbReference>
<accession>A0ABP7AU03</accession>
<keyword evidence="2" id="KW-0812">Transmembrane</keyword>
<name>A0ABP7AU03_9ACTN</name>
<feature type="compositionally biased region" description="Pro residues" evidence="1">
    <location>
        <begin position="1"/>
        <end position="16"/>
    </location>
</feature>
<dbReference type="PANTHER" id="PTHR35788:SF1">
    <property type="entry name" value="EXPORTED PROTEIN"/>
    <property type="match status" value="1"/>
</dbReference>
<keyword evidence="2" id="KW-0472">Membrane</keyword>
<keyword evidence="5" id="KW-1185">Reference proteome</keyword>
<dbReference type="Pfam" id="PF04294">
    <property type="entry name" value="VanW"/>
    <property type="match status" value="1"/>
</dbReference>
<proteinExistence type="predicted"/>
<evidence type="ECO:0000313" key="5">
    <source>
        <dbReference type="Proteomes" id="UP001501490"/>
    </source>
</evidence>